<reference evidence="2 3" key="1">
    <citation type="submission" date="2021-04" db="EMBL/GenBank/DDBJ databases">
        <title>Whole genome sequence analysis of a thiophenic sulfur metabolizing bacteria.</title>
        <authorList>
            <person name="Akhtar N."/>
            <person name="Akram J."/>
            <person name="Aslam A."/>
        </authorList>
    </citation>
    <scope>NUCLEOTIDE SEQUENCE [LARGE SCALE GENOMIC DNA]</scope>
    <source>
        <strain evidence="2 3">3OW</strain>
    </source>
</reference>
<feature type="region of interest" description="Disordered" evidence="1">
    <location>
        <begin position="48"/>
        <end position="68"/>
    </location>
</feature>
<sequence>MTSDRDAQDEYDENPELREMLRRAAESPTVRRTYQHHGDLPPEVQEIVERGLSVPREDLRPRPPRRHR</sequence>
<comment type="caution">
    <text evidence="2">The sequence shown here is derived from an EMBL/GenBank/DDBJ whole genome shotgun (WGS) entry which is preliminary data.</text>
</comment>
<name>A0ABS5NFX3_TSUPA</name>
<accession>A0ABS5NFX3</accession>
<protein>
    <submittedName>
        <fullName evidence="2">Uncharacterized protein</fullName>
    </submittedName>
</protein>
<gene>
    <name evidence="2" type="ORF">KFZ73_16145</name>
</gene>
<evidence type="ECO:0000313" key="3">
    <source>
        <dbReference type="Proteomes" id="UP000676853"/>
    </source>
</evidence>
<proteinExistence type="predicted"/>
<dbReference type="Proteomes" id="UP000676853">
    <property type="component" value="Unassembled WGS sequence"/>
</dbReference>
<evidence type="ECO:0000313" key="2">
    <source>
        <dbReference type="EMBL" id="MBS4102762.1"/>
    </source>
</evidence>
<dbReference type="RefSeq" id="WP_212554359.1">
    <property type="nucleotide sequence ID" value="NZ_JAGXOE010000041.1"/>
</dbReference>
<evidence type="ECO:0000256" key="1">
    <source>
        <dbReference type="SAM" id="MobiDB-lite"/>
    </source>
</evidence>
<dbReference type="EMBL" id="JAGXOE010000041">
    <property type="protein sequence ID" value="MBS4102762.1"/>
    <property type="molecule type" value="Genomic_DNA"/>
</dbReference>
<organism evidence="2 3">
    <name type="scientific">Tsukamurella paurometabola</name>
    <name type="common">Corynebacterium paurometabolum</name>
    <dbReference type="NCBI Taxonomy" id="2061"/>
    <lineage>
        <taxon>Bacteria</taxon>
        <taxon>Bacillati</taxon>
        <taxon>Actinomycetota</taxon>
        <taxon>Actinomycetes</taxon>
        <taxon>Mycobacteriales</taxon>
        <taxon>Tsukamurellaceae</taxon>
        <taxon>Tsukamurella</taxon>
    </lineage>
</organism>
<keyword evidence="3" id="KW-1185">Reference proteome</keyword>